<dbReference type="PROSITE" id="PS50977">
    <property type="entry name" value="HTH_TETR_2"/>
    <property type="match status" value="1"/>
</dbReference>
<keyword evidence="3" id="KW-0804">Transcription</keyword>
<evidence type="ECO:0000256" key="1">
    <source>
        <dbReference type="ARBA" id="ARBA00023015"/>
    </source>
</evidence>
<dbReference type="Gene3D" id="1.10.357.10">
    <property type="entry name" value="Tetracycline Repressor, domain 2"/>
    <property type="match status" value="1"/>
</dbReference>
<evidence type="ECO:0000313" key="7">
    <source>
        <dbReference type="Proteomes" id="UP000317944"/>
    </source>
</evidence>
<comment type="caution">
    <text evidence="6">The sequence shown here is derived from an EMBL/GenBank/DDBJ whole genome shotgun (WGS) entry which is preliminary data.</text>
</comment>
<dbReference type="InterPro" id="IPR001647">
    <property type="entry name" value="HTH_TetR"/>
</dbReference>
<feature type="DNA-binding region" description="H-T-H motif" evidence="4">
    <location>
        <begin position="17"/>
        <end position="36"/>
    </location>
</feature>
<organism evidence="6 7">
    <name type="scientific">Lysinibacillus sphaericus</name>
    <name type="common">Bacillus sphaericus</name>
    <dbReference type="NCBI Taxonomy" id="1421"/>
    <lineage>
        <taxon>Bacteria</taxon>
        <taxon>Bacillati</taxon>
        <taxon>Bacillota</taxon>
        <taxon>Bacilli</taxon>
        <taxon>Bacillales</taxon>
        <taxon>Bacillaceae</taxon>
        <taxon>Lysinibacillus</taxon>
    </lineage>
</organism>
<reference evidence="6 7" key="1">
    <citation type="submission" date="2018-03" db="EMBL/GenBank/DDBJ databases">
        <title>Aerobic endospore-forming bacteria genome sequencing and assembly.</title>
        <authorList>
            <person name="Cavalcante D.A."/>
            <person name="Driks A."/>
            <person name="Putonti C."/>
            <person name="De-Souza M.T."/>
        </authorList>
    </citation>
    <scope>NUCLEOTIDE SEQUENCE [LARGE SCALE GENOMIC DNA]</scope>
    <source>
        <strain evidence="6 7">SDF0037</strain>
    </source>
</reference>
<proteinExistence type="predicted"/>
<name>A0A544V0U8_LYSSH</name>
<gene>
    <name evidence="6" type="ORF">C7Y47_01060</name>
</gene>
<keyword evidence="1" id="KW-0805">Transcription regulation</keyword>
<dbReference type="Pfam" id="PF00440">
    <property type="entry name" value="TetR_N"/>
    <property type="match status" value="1"/>
</dbReference>
<feature type="domain" description="HTH tetR-type" evidence="5">
    <location>
        <begin position="1"/>
        <end position="54"/>
    </location>
</feature>
<evidence type="ECO:0000313" key="6">
    <source>
        <dbReference type="EMBL" id="TQR39653.1"/>
    </source>
</evidence>
<evidence type="ECO:0000259" key="5">
    <source>
        <dbReference type="PROSITE" id="PS50977"/>
    </source>
</evidence>
<dbReference type="AlphaFoldDB" id="A0A544V0U8"/>
<dbReference type="GO" id="GO:0003677">
    <property type="term" value="F:DNA binding"/>
    <property type="evidence" value="ECO:0007669"/>
    <property type="project" value="UniProtKB-UniRule"/>
</dbReference>
<dbReference type="SUPFAM" id="SSF46689">
    <property type="entry name" value="Homeodomain-like"/>
    <property type="match status" value="1"/>
</dbReference>
<sequence length="72" mass="8408">MNVALEIFKSLGYDNVSVDRITKESKTPKGSFYQHFSSKSNIFMMRFKKMNGHYVQSMRIMSTLFSQMKIVS</sequence>
<dbReference type="PANTHER" id="PTHR47506">
    <property type="entry name" value="TRANSCRIPTIONAL REGULATORY PROTEIN"/>
    <property type="match status" value="1"/>
</dbReference>
<protein>
    <submittedName>
        <fullName evidence="6">TetR/AcrR family transcriptional regulator</fullName>
    </submittedName>
</protein>
<dbReference type="OrthoDB" id="9814200at2"/>
<dbReference type="RefSeq" id="WP_142507072.1">
    <property type="nucleotide sequence ID" value="NZ_SADV01000001.1"/>
</dbReference>
<dbReference type="Proteomes" id="UP000317944">
    <property type="component" value="Unassembled WGS sequence"/>
</dbReference>
<evidence type="ECO:0000256" key="4">
    <source>
        <dbReference type="PROSITE-ProRule" id="PRU00335"/>
    </source>
</evidence>
<accession>A0A544V0U8</accession>
<keyword evidence="2 4" id="KW-0238">DNA-binding</keyword>
<evidence type="ECO:0000256" key="2">
    <source>
        <dbReference type="ARBA" id="ARBA00023125"/>
    </source>
</evidence>
<evidence type="ECO:0000256" key="3">
    <source>
        <dbReference type="ARBA" id="ARBA00023163"/>
    </source>
</evidence>
<dbReference type="InterPro" id="IPR009057">
    <property type="entry name" value="Homeodomain-like_sf"/>
</dbReference>
<dbReference type="EMBL" id="SADV01000001">
    <property type="protein sequence ID" value="TQR39653.1"/>
    <property type="molecule type" value="Genomic_DNA"/>
</dbReference>
<dbReference type="PANTHER" id="PTHR47506:SF6">
    <property type="entry name" value="HTH-TYPE TRANSCRIPTIONAL REPRESSOR NEMR"/>
    <property type="match status" value="1"/>
</dbReference>